<dbReference type="InterPro" id="IPR015942">
    <property type="entry name" value="Asp/Glu/hydantoin_racemase"/>
</dbReference>
<reference evidence="3 4" key="1">
    <citation type="submission" date="2021-03" db="EMBL/GenBank/DDBJ databases">
        <title>Oceanisphaera sp. nov., isolated from the intestine.</title>
        <authorList>
            <person name="Zhao L.-H."/>
            <person name="Shi L.-F."/>
        </authorList>
    </citation>
    <scope>NUCLEOTIDE SEQUENCE [LARGE SCALE GENOMIC DNA]</scope>
    <source>
        <strain evidence="3 4">DM8</strain>
    </source>
</reference>
<dbReference type="Pfam" id="PF01177">
    <property type="entry name" value="Asp_Glu_race"/>
    <property type="match status" value="1"/>
</dbReference>
<dbReference type="RefSeq" id="WP_208003831.1">
    <property type="nucleotide sequence ID" value="NZ_JAGDFX010000001.1"/>
</dbReference>
<dbReference type="GO" id="GO:0016853">
    <property type="term" value="F:isomerase activity"/>
    <property type="evidence" value="ECO:0007669"/>
    <property type="project" value="UniProtKB-KW"/>
</dbReference>
<dbReference type="PROSITE" id="PS00924">
    <property type="entry name" value="ASP_GLU_RACEMASE_2"/>
    <property type="match status" value="1"/>
</dbReference>
<keyword evidence="4" id="KW-1185">Reference proteome</keyword>
<dbReference type="EC" id="5.1.1.-" evidence="3"/>
<dbReference type="Proteomes" id="UP000664882">
    <property type="component" value="Unassembled WGS sequence"/>
</dbReference>
<dbReference type="InterPro" id="IPR001920">
    <property type="entry name" value="Asp/Glu_race"/>
</dbReference>
<dbReference type="Gene3D" id="3.40.50.1860">
    <property type="match status" value="2"/>
</dbReference>
<evidence type="ECO:0000256" key="2">
    <source>
        <dbReference type="ARBA" id="ARBA00023235"/>
    </source>
</evidence>
<dbReference type="PANTHER" id="PTHR21198">
    <property type="entry name" value="GLUTAMATE RACEMASE"/>
    <property type="match status" value="1"/>
</dbReference>
<gene>
    <name evidence="3" type="ORF">J3U76_01165</name>
</gene>
<accession>A0ABS3ND00</accession>
<name>A0ABS3ND00_9GAMM</name>
<dbReference type="EMBL" id="JAGDFX010000001">
    <property type="protein sequence ID" value="MBO1518252.1"/>
    <property type="molecule type" value="Genomic_DNA"/>
</dbReference>
<sequence>MRKLGLVGGTGPEATVLYYQGLIAGIGQLKGSEVLPKLSIESLSPFEVFAYCEAQDLAGLTEYLLTAIHHLAAAGAECAALTAGTTHIVFDELVKRSPIELISMLDATRNAAQDSKVNTVGLLGTAFTMNHDFFARSFAEVGIKVVTPNTDNIALIQQIIASELEHGVVTDASQQQLLRIINDMVIEQKIEQVILGCTELPLILNNSISPVSCLDPVPLHIKKLVTHIAC</sequence>
<dbReference type="InterPro" id="IPR004380">
    <property type="entry name" value="Asp_race"/>
</dbReference>
<evidence type="ECO:0000313" key="4">
    <source>
        <dbReference type="Proteomes" id="UP000664882"/>
    </source>
</evidence>
<evidence type="ECO:0000313" key="3">
    <source>
        <dbReference type="EMBL" id="MBO1518252.1"/>
    </source>
</evidence>
<evidence type="ECO:0000256" key="1">
    <source>
        <dbReference type="ARBA" id="ARBA00007847"/>
    </source>
</evidence>
<keyword evidence="2 3" id="KW-0413">Isomerase</keyword>
<dbReference type="InterPro" id="IPR033134">
    <property type="entry name" value="Asp/Glu_racemase_AS_2"/>
</dbReference>
<comment type="caution">
    <text evidence="3">The sequence shown here is derived from an EMBL/GenBank/DDBJ whole genome shotgun (WGS) entry which is preliminary data.</text>
</comment>
<comment type="similarity">
    <text evidence="1">Belongs to the aspartate/glutamate racemases family.</text>
</comment>
<dbReference type="PANTHER" id="PTHR21198:SF7">
    <property type="entry name" value="ASPARTATE-GLUTAMATE RACEMASE FAMILY"/>
    <property type="match status" value="1"/>
</dbReference>
<dbReference type="NCBIfam" id="TIGR00035">
    <property type="entry name" value="asp_race"/>
    <property type="match status" value="1"/>
</dbReference>
<dbReference type="SUPFAM" id="SSF53681">
    <property type="entry name" value="Aspartate/glutamate racemase"/>
    <property type="match status" value="2"/>
</dbReference>
<protein>
    <submittedName>
        <fullName evidence="3">Amino acid racemase</fullName>
        <ecNumber evidence="3">5.1.1.-</ecNumber>
    </submittedName>
</protein>
<organism evidence="3 4">
    <name type="scientific">Oceanisphaera pacifica</name>
    <dbReference type="NCBI Taxonomy" id="2818389"/>
    <lineage>
        <taxon>Bacteria</taxon>
        <taxon>Pseudomonadati</taxon>
        <taxon>Pseudomonadota</taxon>
        <taxon>Gammaproteobacteria</taxon>
        <taxon>Aeromonadales</taxon>
        <taxon>Aeromonadaceae</taxon>
        <taxon>Oceanisphaera</taxon>
    </lineage>
</organism>
<proteinExistence type="inferred from homology"/>